<reference evidence="5 6" key="2">
    <citation type="journal article" date="2007" name="PLoS Biol.">
        <title>Principles of genome evolution in the Drosophila melanogaster species group.</title>
        <authorList>
            <person name="Ranz J.M."/>
            <person name="Maurin D."/>
            <person name="Chan Y.S."/>
            <person name="von Grotthuss M."/>
            <person name="Hillier L.W."/>
            <person name="Roote J."/>
            <person name="Ashburner M."/>
            <person name="Bergman C.M."/>
        </authorList>
    </citation>
    <scope>NUCLEOTIDE SEQUENCE [LARGE SCALE GENOMIC DNA]</scope>
    <source>
        <strain evidence="6">Tai18E2 / Tucson 14021-0261.01</strain>
    </source>
</reference>
<dbReference type="Proteomes" id="UP000002282">
    <property type="component" value="Unassembled WGS sequence"/>
</dbReference>
<evidence type="ECO:0000256" key="1">
    <source>
        <dbReference type="ARBA" id="ARBA00004613"/>
    </source>
</evidence>
<dbReference type="AlphaFoldDB" id="B4IV20"/>
<sequence length="150" mass="17085">MAIKSCRKSLLSNNSTNLNGEVSNLKSDKVALHVCIAECSFRINGFLLSNGSVNTQAIQKSYQQRYKNDSNMSQLVVRSLNSCTDYARNRVQQFQWMPKKGNCDYYPATLLACIMEQVYINCPISKWKNTSDCTAMRKYLVACDDVDRKK</sequence>
<comment type="subcellular location">
    <subcellularLocation>
        <location evidence="1">Secreted</location>
    </subcellularLocation>
</comment>
<dbReference type="KEGG" id="dya:Dyak_GE11067"/>
<dbReference type="PANTHER" id="PTHR21066">
    <property type="entry name" value="ODORANT-BINDING PROTEIN 59A-RELATED"/>
    <property type="match status" value="1"/>
</dbReference>
<dbReference type="PANTHER" id="PTHR21066:SF15">
    <property type="entry name" value="GH25962P-RELATED"/>
    <property type="match status" value="1"/>
</dbReference>
<gene>
    <name evidence="5" type="primary">Dyak\Obp93a-2</name>
    <name evidence="5" type="synonym">Dyak\GE11067</name>
    <name evidence="5" type="synonym">dyak_GLEANR_11076</name>
    <name evidence="5" type="synonym">DyakObp93a-2</name>
    <name evidence="5" type="synonym">GE11067</name>
    <name evidence="5" type="synonym">Obp93a-2</name>
    <name evidence="5" type="ORF">Dyak_GE11067</name>
</gene>
<dbReference type="Pfam" id="PF22651">
    <property type="entry name" value="OBP47_like"/>
    <property type="match status" value="1"/>
</dbReference>
<dbReference type="GO" id="GO:0005576">
    <property type="term" value="C:extracellular region"/>
    <property type="evidence" value="ECO:0007669"/>
    <property type="project" value="UniProtKB-SubCell"/>
</dbReference>
<dbReference type="InterPro" id="IPR054577">
    <property type="entry name" value="OBP47-like_dom"/>
</dbReference>
<evidence type="ECO:0000259" key="4">
    <source>
        <dbReference type="Pfam" id="PF22651"/>
    </source>
</evidence>
<dbReference type="InterPro" id="IPR052295">
    <property type="entry name" value="Odorant-binding_protein"/>
</dbReference>
<proteinExistence type="inferred from homology"/>
<keyword evidence="3" id="KW-0964">Secreted</keyword>
<accession>B4IV20</accession>
<evidence type="ECO:0000313" key="6">
    <source>
        <dbReference type="Proteomes" id="UP000002282"/>
    </source>
</evidence>
<dbReference type="EMBL" id="CH892544">
    <property type="protein sequence ID" value="EDX00234.2"/>
    <property type="molecule type" value="Genomic_DNA"/>
</dbReference>
<dbReference type="eggNOG" id="ENOG502T6XU">
    <property type="taxonomic scope" value="Eukaryota"/>
</dbReference>
<dbReference type="SUPFAM" id="SSF47565">
    <property type="entry name" value="Insect pheromone/odorant-binding proteins"/>
    <property type="match status" value="1"/>
</dbReference>
<feature type="domain" description="OBP47-like" evidence="4">
    <location>
        <begin position="5"/>
        <end position="139"/>
    </location>
</feature>
<organism evidence="5 6">
    <name type="scientific">Drosophila yakuba</name>
    <name type="common">Fruit fly</name>
    <dbReference type="NCBI Taxonomy" id="7245"/>
    <lineage>
        <taxon>Eukaryota</taxon>
        <taxon>Metazoa</taxon>
        <taxon>Ecdysozoa</taxon>
        <taxon>Arthropoda</taxon>
        <taxon>Hexapoda</taxon>
        <taxon>Insecta</taxon>
        <taxon>Pterygota</taxon>
        <taxon>Neoptera</taxon>
        <taxon>Endopterygota</taxon>
        <taxon>Diptera</taxon>
        <taxon>Brachycera</taxon>
        <taxon>Muscomorpha</taxon>
        <taxon>Ephydroidea</taxon>
        <taxon>Drosophilidae</taxon>
        <taxon>Drosophila</taxon>
        <taxon>Sophophora</taxon>
    </lineage>
</organism>
<protein>
    <submittedName>
        <fullName evidence="5">Odorant-binding protein 93a-2</fullName>
    </submittedName>
</protein>
<evidence type="ECO:0000313" key="5">
    <source>
        <dbReference type="EMBL" id="EDX00234.2"/>
    </source>
</evidence>
<dbReference type="OrthoDB" id="8118963at2759"/>
<evidence type="ECO:0000256" key="2">
    <source>
        <dbReference type="ARBA" id="ARBA00008098"/>
    </source>
</evidence>
<evidence type="ECO:0000256" key="3">
    <source>
        <dbReference type="ARBA" id="ARBA00022525"/>
    </source>
</evidence>
<name>B4IV20_DROYA</name>
<dbReference type="HOGENOM" id="CLU_120152_1_0_1"/>
<dbReference type="Gene3D" id="1.10.238.270">
    <property type="match status" value="1"/>
</dbReference>
<reference evidence="5 6" key="1">
    <citation type="journal article" date="2007" name="Nature">
        <title>Evolution of genes and genomes on the Drosophila phylogeny.</title>
        <authorList>
            <consortium name="Drosophila 12 Genomes Consortium"/>
            <person name="Clark A.G."/>
            <person name="Eisen M.B."/>
            <person name="Smith D.R."/>
            <person name="Bergman C.M."/>
            <person name="Oliver B."/>
            <person name="Markow T.A."/>
            <person name="Kaufman T.C."/>
            <person name="Kellis M."/>
            <person name="Gelbart W."/>
            <person name="Iyer V.N."/>
            <person name="Pollard D.A."/>
            <person name="Sackton T.B."/>
            <person name="Larracuente A.M."/>
            <person name="Singh N.D."/>
            <person name="Abad J.P."/>
            <person name="Abt D.N."/>
            <person name="Adryan B."/>
            <person name="Aguade M."/>
            <person name="Akashi H."/>
            <person name="Anderson W.W."/>
            <person name="Aquadro C.F."/>
            <person name="Ardell D.H."/>
            <person name="Arguello R."/>
            <person name="Artieri C.G."/>
            <person name="Barbash D.A."/>
            <person name="Barker D."/>
            <person name="Barsanti P."/>
            <person name="Batterham P."/>
            <person name="Batzoglou S."/>
            <person name="Begun D."/>
            <person name="Bhutkar A."/>
            <person name="Blanco E."/>
            <person name="Bosak S.A."/>
            <person name="Bradley R.K."/>
            <person name="Brand A.D."/>
            <person name="Brent M.R."/>
            <person name="Brooks A.N."/>
            <person name="Brown R.H."/>
            <person name="Butlin R.K."/>
            <person name="Caggese C."/>
            <person name="Calvi B.R."/>
            <person name="Bernardo de Carvalho A."/>
            <person name="Caspi A."/>
            <person name="Castrezana S."/>
            <person name="Celniker S.E."/>
            <person name="Chang J.L."/>
            <person name="Chapple C."/>
            <person name="Chatterji S."/>
            <person name="Chinwalla A."/>
            <person name="Civetta A."/>
            <person name="Clifton S.W."/>
            <person name="Comeron J.M."/>
            <person name="Costello J.C."/>
            <person name="Coyne J.A."/>
            <person name="Daub J."/>
            <person name="David R.G."/>
            <person name="Delcher A.L."/>
            <person name="Delehaunty K."/>
            <person name="Do C.B."/>
            <person name="Ebling H."/>
            <person name="Edwards K."/>
            <person name="Eickbush T."/>
            <person name="Evans J.D."/>
            <person name="Filipski A."/>
            <person name="Findeiss S."/>
            <person name="Freyhult E."/>
            <person name="Fulton L."/>
            <person name="Fulton R."/>
            <person name="Garcia A.C."/>
            <person name="Gardiner A."/>
            <person name="Garfield D.A."/>
            <person name="Garvin B.E."/>
            <person name="Gibson G."/>
            <person name="Gilbert D."/>
            <person name="Gnerre S."/>
            <person name="Godfrey J."/>
            <person name="Good R."/>
            <person name="Gotea V."/>
            <person name="Gravely B."/>
            <person name="Greenberg A.J."/>
            <person name="Griffiths-Jones S."/>
            <person name="Gross S."/>
            <person name="Guigo R."/>
            <person name="Gustafson E.A."/>
            <person name="Haerty W."/>
            <person name="Hahn M.W."/>
            <person name="Halligan D.L."/>
            <person name="Halpern A.L."/>
            <person name="Halter G.M."/>
            <person name="Han M.V."/>
            <person name="Heger A."/>
            <person name="Hillier L."/>
            <person name="Hinrichs A.S."/>
            <person name="Holmes I."/>
            <person name="Hoskins R.A."/>
            <person name="Hubisz M.J."/>
            <person name="Hultmark D."/>
            <person name="Huntley M.A."/>
            <person name="Jaffe D.B."/>
            <person name="Jagadeeshan S."/>
            <person name="Jeck W.R."/>
            <person name="Johnson J."/>
            <person name="Jones C.D."/>
            <person name="Jordan W.C."/>
            <person name="Karpen G.H."/>
            <person name="Kataoka E."/>
            <person name="Keightley P.D."/>
            <person name="Kheradpour P."/>
            <person name="Kirkness E.F."/>
            <person name="Koerich L.B."/>
            <person name="Kristiansen K."/>
            <person name="Kudrna D."/>
            <person name="Kulathinal R.J."/>
            <person name="Kumar S."/>
            <person name="Kwok R."/>
            <person name="Lander E."/>
            <person name="Langley C.H."/>
            <person name="Lapoint R."/>
            <person name="Lazzaro B.P."/>
            <person name="Lee S.J."/>
            <person name="Levesque L."/>
            <person name="Li R."/>
            <person name="Lin C.F."/>
            <person name="Lin M.F."/>
            <person name="Lindblad-Toh K."/>
            <person name="Llopart A."/>
            <person name="Long M."/>
            <person name="Low L."/>
            <person name="Lozovsky E."/>
            <person name="Lu J."/>
            <person name="Luo M."/>
            <person name="Machado C.A."/>
            <person name="Makalowski W."/>
            <person name="Marzo M."/>
            <person name="Matsuda M."/>
            <person name="Matzkin L."/>
            <person name="McAllister B."/>
            <person name="McBride C.S."/>
            <person name="McKernan B."/>
            <person name="McKernan K."/>
            <person name="Mendez-Lago M."/>
            <person name="Minx P."/>
            <person name="Mollenhauer M.U."/>
            <person name="Montooth K."/>
            <person name="Mount S.M."/>
            <person name="Mu X."/>
            <person name="Myers E."/>
            <person name="Negre B."/>
            <person name="Newfeld S."/>
            <person name="Nielsen R."/>
            <person name="Noor M.A."/>
            <person name="O'Grady P."/>
            <person name="Pachter L."/>
            <person name="Papaceit M."/>
            <person name="Parisi M.J."/>
            <person name="Parisi M."/>
            <person name="Parts L."/>
            <person name="Pedersen J.S."/>
            <person name="Pesole G."/>
            <person name="Phillippy A.M."/>
            <person name="Ponting C.P."/>
            <person name="Pop M."/>
            <person name="Porcelli D."/>
            <person name="Powell J.R."/>
            <person name="Prohaska S."/>
            <person name="Pruitt K."/>
            <person name="Puig M."/>
            <person name="Quesneville H."/>
            <person name="Ram K.R."/>
            <person name="Rand D."/>
            <person name="Rasmussen M.D."/>
            <person name="Reed L.K."/>
            <person name="Reenan R."/>
            <person name="Reily A."/>
            <person name="Remington K.A."/>
            <person name="Rieger T.T."/>
            <person name="Ritchie M.G."/>
            <person name="Robin C."/>
            <person name="Rogers Y.H."/>
            <person name="Rohde C."/>
            <person name="Rozas J."/>
            <person name="Rubenfield M.J."/>
            <person name="Ruiz A."/>
            <person name="Russo S."/>
            <person name="Salzberg S.L."/>
            <person name="Sanchez-Gracia A."/>
            <person name="Saranga D.J."/>
            <person name="Sato H."/>
            <person name="Schaeffer S.W."/>
            <person name="Schatz M.C."/>
            <person name="Schlenke T."/>
            <person name="Schwartz R."/>
            <person name="Segarra C."/>
            <person name="Singh R.S."/>
            <person name="Sirot L."/>
            <person name="Sirota M."/>
            <person name="Sisneros N.B."/>
            <person name="Smith C.D."/>
            <person name="Smith T.F."/>
            <person name="Spieth J."/>
            <person name="Stage D.E."/>
            <person name="Stark A."/>
            <person name="Stephan W."/>
            <person name="Strausberg R.L."/>
            <person name="Strempel S."/>
            <person name="Sturgill D."/>
            <person name="Sutton G."/>
            <person name="Sutton G.G."/>
            <person name="Tao W."/>
            <person name="Teichmann S."/>
            <person name="Tobari Y.N."/>
            <person name="Tomimura Y."/>
            <person name="Tsolas J.M."/>
            <person name="Valente V.L."/>
            <person name="Venter E."/>
            <person name="Venter J.C."/>
            <person name="Vicario S."/>
            <person name="Vieira F.G."/>
            <person name="Vilella A.J."/>
            <person name="Villasante A."/>
            <person name="Walenz B."/>
            <person name="Wang J."/>
            <person name="Wasserman M."/>
            <person name="Watts T."/>
            <person name="Wilson D."/>
            <person name="Wilson R.K."/>
            <person name="Wing R.A."/>
            <person name="Wolfner M.F."/>
            <person name="Wong A."/>
            <person name="Wong G.K."/>
            <person name="Wu C.I."/>
            <person name="Wu G."/>
            <person name="Yamamoto D."/>
            <person name="Yang H.P."/>
            <person name="Yang S.P."/>
            <person name="Yorke J.A."/>
            <person name="Yoshida K."/>
            <person name="Zdobnov E."/>
            <person name="Zhang P."/>
            <person name="Zhang Y."/>
            <person name="Zimin A.V."/>
            <person name="Baldwin J."/>
            <person name="Abdouelleil A."/>
            <person name="Abdulkadir J."/>
            <person name="Abebe A."/>
            <person name="Abera B."/>
            <person name="Abreu J."/>
            <person name="Acer S.C."/>
            <person name="Aftuck L."/>
            <person name="Alexander A."/>
            <person name="An P."/>
            <person name="Anderson E."/>
            <person name="Anderson S."/>
            <person name="Arachi H."/>
            <person name="Azer M."/>
            <person name="Bachantsang P."/>
            <person name="Barry A."/>
            <person name="Bayul T."/>
            <person name="Berlin A."/>
            <person name="Bessette D."/>
            <person name="Bloom T."/>
            <person name="Blye J."/>
            <person name="Boguslavskiy L."/>
            <person name="Bonnet C."/>
            <person name="Boukhgalter B."/>
            <person name="Bourzgui I."/>
            <person name="Brown A."/>
            <person name="Cahill P."/>
            <person name="Channer S."/>
            <person name="Cheshatsang Y."/>
            <person name="Chuda L."/>
            <person name="Citroen M."/>
            <person name="Collymore A."/>
            <person name="Cooke P."/>
            <person name="Costello M."/>
            <person name="D'Aco K."/>
            <person name="Daza R."/>
            <person name="De Haan G."/>
            <person name="DeGray S."/>
            <person name="DeMaso C."/>
            <person name="Dhargay N."/>
            <person name="Dooley K."/>
            <person name="Dooley E."/>
            <person name="Doricent M."/>
            <person name="Dorje P."/>
            <person name="Dorjee K."/>
            <person name="Dupes A."/>
            <person name="Elong R."/>
            <person name="Falk J."/>
            <person name="Farina A."/>
            <person name="Faro S."/>
            <person name="Ferguson D."/>
            <person name="Fisher S."/>
            <person name="Foley C.D."/>
            <person name="Franke A."/>
            <person name="Friedrich D."/>
            <person name="Gadbois L."/>
            <person name="Gearin G."/>
            <person name="Gearin C.R."/>
            <person name="Giannoukos G."/>
            <person name="Goode T."/>
            <person name="Graham J."/>
            <person name="Grandbois E."/>
            <person name="Grewal S."/>
            <person name="Gyaltsen K."/>
            <person name="Hafez N."/>
            <person name="Hagos B."/>
            <person name="Hall J."/>
            <person name="Henson C."/>
            <person name="Hollinger A."/>
            <person name="Honan T."/>
            <person name="Huard M.D."/>
            <person name="Hughes L."/>
            <person name="Hurhula B."/>
            <person name="Husby M.E."/>
            <person name="Kamat A."/>
            <person name="Kanga B."/>
            <person name="Kashin S."/>
            <person name="Khazanovich D."/>
            <person name="Kisner P."/>
            <person name="Lance K."/>
            <person name="Lara M."/>
            <person name="Lee W."/>
            <person name="Lennon N."/>
            <person name="Letendre F."/>
            <person name="LeVine R."/>
            <person name="Lipovsky A."/>
            <person name="Liu X."/>
            <person name="Liu J."/>
            <person name="Liu S."/>
            <person name="Lokyitsang T."/>
            <person name="Lokyitsang Y."/>
            <person name="Lubonja R."/>
            <person name="Lui A."/>
            <person name="MacDonald P."/>
            <person name="Magnisalis V."/>
            <person name="Maru K."/>
            <person name="Matthews C."/>
            <person name="McCusker W."/>
            <person name="McDonough S."/>
            <person name="Mehta T."/>
            <person name="Meldrim J."/>
            <person name="Meneus L."/>
            <person name="Mihai O."/>
            <person name="Mihalev A."/>
            <person name="Mihova T."/>
            <person name="Mittelman R."/>
            <person name="Mlenga V."/>
            <person name="Montmayeur A."/>
            <person name="Mulrain L."/>
            <person name="Navidi A."/>
            <person name="Naylor J."/>
            <person name="Negash T."/>
            <person name="Nguyen T."/>
            <person name="Nguyen N."/>
            <person name="Nicol R."/>
            <person name="Norbu C."/>
            <person name="Norbu N."/>
            <person name="Novod N."/>
            <person name="O'Neill B."/>
            <person name="Osman S."/>
            <person name="Markiewicz E."/>
            <person name="Oyono O.L."/>
            <person name="Patti C."/>
            <person name="Phunkhang P."/>
            <person name="Pierre F."/>
            <person name="Priest M."/>
            <person name="Raghuraman S."/>
            <person name="Rege F."/>
            <person name="Reyes R."/>
            <person name="Rise C."/>
            <person name="Rogov P."/>
            <person name="Ross K."/>
            <person name="Ryan E."/>
            <person name="Settipalli S."/>
            <person name="Shea T."/>
            <person name="Sherpa N."/>
            <person name="Shi L."/>
            <person name="Shih D."/>
            <person name="Sparrow T."/>
            <person name="Spaulding J."/>
            <person name="Stalker J."/>
            <person name="Stange-Thomann N."/>
            <person name="Stavropoulos S."/>
            <person name="Stone C."/>
            <person name="Strader C."/>
            <person name="Tesfaye S."/>
            <person name="Thomson T."/>
            <person name="Thoulutsang Y."/>
            <person name="Thoulutsang D."/>
            <person name="Topham K."/>
            <person name="Topping I."/>
            <person name="Tsamla T."/>
            <person name="Vassiliev H."/>
            <person name="Vo A."/>
            <person name="Wangchuk T."/>
            <person name="Wangdi T."/>
            <person name="Weiand M."/>
            <person name="Wilkinson J."/>
            <person name="Wilson A."/>
            <person name="Yadav S."/>
            <person name="Young G."/>
            <person name="Yu Q."/>
            <person name="Zembek L."/>
            <person name="Zhong D."/>
            <person name="Zimmer A."/>
            <person name="Zwirko Z."/>
            <person name="Jaffe D.B."/>
            <person name="Alvarez P."/>
            <person name="Brockman W."/>
            <person name="Butler J."/>
            <person name="Chin C."/>
            <person name="Gnerre S."/>
            <person name="Grabherr M."/>
            <person name="Kleber M."/>
            <person name="Mauceli E."/>
            <person name="MacCallum I."/>
        </authorList>
    </citation>
    <scope>NUCLEOTIDE SEQUENCE [LARGE SCALE GENOMIC DNA]</scope>
    <source>
        <strain evidence="6">Tai18E2 / Tucson 14021-0261.01</strain>
    </source>
</reference>
<dbReference type="InterPro" id="IPR036728">
    <property type="entry name" value="PBP_GOBP_sf"/>
</dbReference>
<comment type="similarity">
    <text evidence="2">Belongs to the PBP/GOBP family.</text>
</comment>
<keyword evidence="6" id="KW-1185">Reference proteome</keyword>
<dbReference type="GO" id="GO:0005549">
    <property type="term" value="F:odorant binding"/>
    <property type="evidence" value="ECO:0007669"/>
    <property type="project" value="InterPro"/>
</dbReference>